<organism evidence="1 2">
    <name type="scientific">Paxillus rubicundulus Ve08.2h10</name>
    <dbReference type="NCBI Taxonomy" id="930991"/>
    <lineage>
        <taxon>Eukaryota</taxon>
        <taxon>Fungi</taxon>
        <taxon>Dikarya</taxon>
        <taxon>Basidiomycota</taxon>
        <taxon>Agaricomycotina</taxon>
        <taxon>Agaricomycetes</taxon>
        <taxon>Agaricomycetidae</taxon>
        <taxon>Boletales</taxon>
        <taxon>Paxilineae</taxon>
        <taxon>Paxillaceae</taxon>
        <taxon>Paxillus</taxon>
    </lineage>
</organism>
<sequence length="113" mass="13537">DEDLSWEEFSKANIRMLQDMERHSWEKARIDMVQSFWIEIKSHHWCHNINDSNKHALLVFQGRVRQQWHTCIGTPTAFSLMPISDQRIIEYHDKIIDNAKSLEITKLQQVHLI</sequence>
<keyword evidence="2" id="KW-1185">Reference proteome</keyword>
<dbReference type="EMBL" id="KN825319">
    <property type="protein sequence ID" value="KIK92063.1"/>
    <property type="molecule type" value="Genomic_DNA"/>
</dbReference>
<feature type="non-terminal residue" evidence="1">
    <location>
        <position position="1"/>
    </location>
</feature>
<proteinExistence type="predicted"/>
<reference evidence="2" key="2">
    <citation type="submission" date="2015-01" db="EMBL/GenBank/DDBJ databases">
        <title>Evolutionary Origins and Diversification of the Mycorrhizal Mutualists.</title>
        <authorList>
            <consortium name="DOE Joint Genome Institute"/>
            <consortium name="Mycorrhizal Genomics Consortium"/>
            <person name="Kohler A."/>
            <person name="Kuo A."/>
            <person name="Nagy L.G."/>
            <person name="Floudas D."/>
            <person name="Copeland A."/>
            <person name="Barry K.W."/>
            <person name="Cichocki N."/>
            <person name="Veneault-Fourrey C."/>
            <person name="LaButti K."/>
            <person name="Lindquist E.A."/>
            <person name="Lipzen A."/>
            <person name="Lundell T."/>
            <person name="Morin E."/>
            <person name="Murat C."/>
            <person name="Riley R."/>
            <person name="Ohm R."/>
            <person name="Sun H."/>
            <person name="Tunlid A."/>
            <person name="Henrissat B."/>
            <person name="Grigoriev I.V."/>
            <person name="Hibbett D.S."/>
            <person name="Martin F."/>
        </authorList>
    </citation>
    <scope>NUCLEOTIDE SEQUENCE [LARGE SCALE GENOMIC DNA]</scope>
    <source>
        <strain evidence="2">Ve08.2h10</strain>
    </source>
</reference>
<reference evidence="1 2" key="1">
    <citation type="submission" date="2014-04" db="EMBL/GenBank/DDBJ databases">
        <authorList>
            <consortium name="DOE Joint Genome Institute"/>
            <person name="Kuo A."/>
            <person name="Kohler A."/>
            <person name="Jargeat P."/>
            <person name="Nagy L.G."/>
            <person name="Floudas D."/>
            <person name="Copeland A."/>
            <person name="Barry K.W."/>
            <person name="Cichocki N."/>
            <person name="Veneault-Fourrey C."/>
            <person name="LaButti K."/>
            <person name="Lindquist E.A."/>
            <person name="Lipzen A."/>
            <person name="Lundell T."/>
            <person name="Morin E."/>
            <person name="Murat C."/>
            <person name="Sun H."/>
            <person name="Tunlid A."/>
            <person name="Henrissat B."/>
            <person name="Grigoriev I.V."/>
            <person name="Hibbett D.S."/>
            <person name="Martin F."/>
            <person name="Nordberg H.P."/>
            <person name="Cantor M.N."/>
            <person name="Hua S.X."/>
        </authorList>
    </citation>
    <scope>NUCLEOTIDE SEQUENCE [LARGE SCALE GENOMIC DNA]</scope>
    <source>
        <strain evidence="1 2">Ve08.2h10</strain>
    </source>
</reference>
<feature type="non-terminal residue" evidence="1">
    <location>
        <position position="113"/>
    </location>
</feature>
<evidence type="ECO:0000313" key="1">
    <source>
        <dbReference type="EMBL" id="KIK92063.1"/>
    </source>
</evidence>
<dbReference type="Proteomes" id="UP000054538">
    <property type="component" value="Unassembled WGS sequence"/>
</dbReference>
<dbReference type="AlphaFoldDB" id="A0A0D0DLB6"/>
<evidence type="ECO:0000313" key="2">
    <source>
        <dbReference type="Proteomes" id="UP000054538"/>
    </source>
</evidence>
<name>A0A0D0DLB6_9AGAM</name>
<dbReference type="HOGENOM" id="CLU_152311_0_0_1"/>
<dbReference type="OrthoDB" id="2672960at2759"/>
<accession>A0A0D0DLB6</accession>
<dbReference type="InParanoid" id="A0A0D0DLB6"/>
<gene>
    <name evidence="1" type="ORF">PAXRUDRAFT_104336</name>
</gene>
<protein>
    <submittedName>
        <fullName evidence="1">Uncharacterized protein</fullName>
    </submittedName>
</protein>